<evidence type="ECO:0000256" key="2">
    <source>
        <dbReference type="ARBA" id="ARBA00022448"/>
    </source>
</evidence>
<dbReference type="CDD" id="cd06261">
    <property type="entry name" value="TM_PBP2"/>
    <property type="match status" value="1"/>
</dbReference>
<comment type="subcellular location">
    <subcellularLocation>
        <location evidence="1 7">Cell membrane</location>
        <topology evidence="1 7">Multi-pass membrane protein</topology>
    </subcellularLocation>
</comment>
<evidence type="ECO:0000256" key="5">
    <source>
        <dbReference type="ARBA" id="ARBA00022989"/>
    </source>
</evidence>
<dbReference type="AlphaFoldDB" id="A0A917UJA0"/>
<comment type="caution">
    <text evidence="10">The sequence shown here is derived from an EMBL/GenBank/DDBJ whole genome shotgun (WGS) entry which is preliminary data.</text>
</comment>
<evidence type="ECO:0000259" key="9">
    <source>
        <dbReference type="PROSITE" id="PS50928"/>
    </source>
</evidence>
<reference evidence="10" key="1">
    <citation type="journal article" date="2014" name="Int. J. Syst. Evol. Microbiol.">
        <title>Complete genome sequence of Corynebacterium casei LMG S-19264T (=DSM 44701T), isolated from a smear-ripened cheese.</title>
        <authorList>
            <consortium name="US DOE Joint Genome Institute (JGI-PGF)"/>
            <person name="Walter F."/>
            <person name="Albersmeier A."/>
            <person name="Kalinowski J."/>
            <person name="Ruckert C."/>
        </authorList>
    </citation>
    <scope>NUCLEOTIDE SEQUENCE</scope>
    <source>
        <strain evidence="10">CGMCC 4.7110</strain>
    </source>
</reference>
<dbReference type="EMBL" id="BMML01000003">
    <property type="protein sequence ID" value="GGM97297.1"/>
    <property type="molecule type" value="Genomic_DNA"/>
</dbReference>
<dbReference type="Pfam" id="PF19300">
    <property type="entry name" value="BPD_transp_1_N"/>
    <property type="match status" value="1"/>
</dbReference>
<dbReference type="PANTHER" id="PTHR43163">
    <property type="entry name" value="DIPEPTIDE TRANSPORT SYSTEM PERMEASE PROTEIN DPPB-RELATED"/>
    <property type="match status" value="1"/>
</dbReference>
<feature type="transmembrane region" description="Helical" evidence="7">
    <location>
        <begin position="214"/>
        <end position="233"/>
    </location>
</feature>
<feature type="transmembrane region" description="Helical" evidence="7">
    <location>
        <begin position="136"/>
        <end position="161"/>
    </location>
</feature>
<evidence type="ECO:0000256" key="4">
    <source>
        <dbReference type="ARBA" id="ARBA00022692"/>
    </source>
</evidence>
<dbReference type="Pfam" id="PF00528">
    <property type="entry name" value="BPD_transp_1"/>
    <property type="match status" value="1"/>
</dbReference>
<evidence type="ECO:0000256" key="6">
    <source>
        <dbReference type="ARBA" id="ARBA00023136"/>
    </source>
</evidence>
<feature type="region of interest" description="Disordered" evidence="8">
    <location>
        <begin position="1"/>
        <end position="29"/>
    </location>
</feature>
<keyword evidence="3" id="KW-1003">Cell membrane</keyword>
<sequence length="349" mass="37190">MSVVQHWHRETPSPQHGAAETGRPEATGTSRRRPAAVWWRFVLRRAGRTLGSLFVIVSVAFVVVRLSAGDPVRQALGPTAPPSLIAERRAQLGLDLPLWRQYADYLGGLLHGDLGTSILTGQPVTDVVEGRLPKSLALAALAVLVTLLIAVPVGLTTAVLTREGRRRGLELGFNGATGLTTAVPEFLLGTGLVIAFGIWWPVLPVAGSDSTASYVLPVLALAAPSSAVIARVARVEGLKVLGRDYMRTARSKRLPTATLYLRHALPNMLTAVLTLAGTTAAGMVAATALVEQVFNWPGLGYALIQAISGRDYNIVGGIALVYATLIILINLFVDVLLALLDRRTTLLER</sequence>
<accession>A0A917UJA0</accession>
<keyword evidence="5 7" id="KW-1133">Transmembrane helix</keyword>
<dbReference type="Gene3D" id="1.10.3720.10">
    <property type="entry name" value="MetI-like"/>
    <property type="match status" value="1"/>
</dbReference>
<dbReference type="InterPro" id="IPR000515">
    <property type="entry name" value="MetI-like"/>
</dbReference>
<keyword evidence="2 7" id="KW-0813">Transport</keyword>
<feature type="domain" description="ABC transmembrane type-1" evidence="9">
    <location>
        <begin position="132"/>
        <end position="337"/>
    </location>
</feature>
<feature type="transmembrane region" description="Helical" evidence="7">
    <location>
        <begin position="182"/>
        <end position="202"/>
    </location>
</feature>
<protein>
    <submittedName>
        <fullName evidence="10">Peptide ABC transporter permease</fullName>
    </submittedName>
</protein>
<dbReference type="GO" id="GO:0005886">
    <property type="term" value="C:plasma membrane"/>
    <property type="evidence" value="ECO:0007669"/>
    <property type="project" value="UniProtKB-SubCell"/>
</dbReference>
<evidence type="ECO:0000256" key="3">
    <source>
        <dbReference type="ARBA" id="ARBA00022475"/>
    </source>
</evidence>
<keyword evidence="4 7" id="KW-0812">Transmembrane</keyword>
<reference evidence="10" key="2">
    <citation type="submission" date="2020-09" db="EMBL/GenBank/DDBJ databases">
        <authorList>
            <person name="Sun Q."/>
            <person name="Zhou Y."/>
        </authorList>
    </citation>
    <scope>NUCLEOTIDE SEQUENCE</scope>
    <source>
        <strain evidence="10">CGMCC 4.7110</strain>
    </source>
</reference>
<evidence type="ECO:0000256" key="7">
    <source>
        <dbReference type="RuleBase" id="RU363032"/>
    </source>
</evidence>
<dbReference type="RefSeq" id="WP_189262016.1">
    <property type="nucleotide sequence ID" value="NZ_BMML01000003.1"/>
</dbReference>
<evidence type="ECO:0000313" key="11">
    <source>
        <dbReference type="Proteomes" id="UP000653411"/>
    </source>
</evidence>
<dbReference type="PANTHER" id="PTHR43163:SF6">
    <property type="entry name" value="DIPEPTIDE TRANSPORT SYSTEM PERMEASE PROTEIN DPPB-RELATED"/>
    <property type="match status" value="1"/>
</dbReference>
<dbReference type="Proteomes" id="UP000653411">
    <property type="component" value="Unassembled WGS sequence"/>
</dbReference>
<dbReference type="PROSITE" id="PS50928">
    <property type="entry name" value="ABC_TM1"/>
    <property type="match status" value="1"/>
</dbReference>
<gene>
    <name evidence="10" type="ORF">GCM10011578_017510</name>
</gene>
<evidence type="ECO:0000256" key="8">
    <source>
        <dbReference type="SAM" id="MobiDB-lite"/>
    </source>
</evidence>
<dbReference type="SUPFAM" id="SSF161098">
    <property type="entry name" value="MetI-like"/>
    <property type="match status" value="1"/>
</dbReference>
<keyword evidence="11" id="KW-1185">Reference proteome</keyword>
<evidence type="ECO:0000313" key="10">
    <source>
        <dbReference type="EMBL" id="GGM97297.1"/>
    </source>
</evidence>
<dbReference type="InterPro" id="IPR035906">
    <property type="entry name" value="MetI-like_sf"/>
</dbReference>
<dbReference type="InterPro" id="IPR045621">
    <property type="entry name" value="BPD_transp_1_N"/>
</dbReference>
<feature type="transmembrane region" description="Helical" evidence="7">
    <location>
        <begin position="269"/>
        <end position="294"/>
    </location>
</feature>
<name>A0A917UJA0_9ACTN</name>
<proteinExistence type="inferred from homology"/>
<keyword evidence="6 7" id="KW-0472">Membrane</keyword>
<feature type="transmembrane region" description="Helical" evidence="7">
    <location>
        <begin position="50"/>
        <end position="68"/>
    </location>
</feature>
<organism evidence="10 11">
    <name type="scientific">Streptomyces fuscichromogenes</name>
    <dbReference type="NCBI Taxonomy" id="1324013"/>
    <lineage>
        <taxon>Bacteria</taxon>
        <taxon>Bacillati</taxon>
        <taxon>Actinomycetota</taxon>
        <taxon>Actinomycetes</taxon>
        <taxon>Kitasatosporales</taxon>
        <taxon>Streptomycetaceae</taxon>
        <taxon>Streptomyces</taxon>
    </lineage>
</organism>
<evidence type="ECO:0000256" key="1">
    <source>
        <dbReference type="ARBA" id="ARBA00004651"/>
    </source>
</evidence>
<comment type="similarity">
    <text evidence="7">Belongs to the binding-protein-dependent transport system permease family.</text>
</comment>
<dbReference type="GO" id="GO:0055085">
    <property type="term" value="P:transmembrane transport"/>
    <property type="evidence" value="ECO:0007669"/>
    <property type="project" value="InterPro"/>
</dbReference>
<feature type="transmembrane region" description="Helical" evidence="7">
    <location>
        <begin position="314"/>
        <end position="340"/>
    </location>
</feature>